<dbReference type="PANTHER" id="PTHR16897:SF2">
    <property type="entry name" value="OS03G0226600 PROTEIN"/>
    <property type="match status" value="1"/>
</dbReference>
<gene>
    <name evidence="2" type="primary">LOC111124268</name>
</gene>
<sequence length="216" mass="24025">MKVEWTVTDTESHIERQYLSIKSHIGGEFDLASTKVNGIARDFILTGLKLHDGVTYYVTLISCNGAQICSTATTTGMMVDTTPPSRGMFAVHTDHAASLSRHGDRWMTWEKTAVNLAWLGFADLHSKISHYFINVGSTFMGSDLNEEPGRPIQVEYVTSGEDKYDEGIVQTAKVKTSNYDPDQKFIYVSMWAVNKVGLASAIIHSQFERIPGGTYF</sequence>
<dbReference type="RefSeq" id="XP_022322835.1">
    <property type="nucleotide sequence ID" value="XM_022467127.1"/>
</dbReference>
<dbReference type="Proteomes" id="UP000694844">
    <property type="component" value="Chromosome 1"/>
</dbReference>
<reference evidence="2" key="2">
    <citation type="submission" date="2025-08" db="UniProtKB">
        <authorList>
            <consortium name="RefSeq"/>
        </authorList>
    </citation>
    <scope>IDENTIFICATION</scope>
    <source>
        <tissue evidence="2">Whole sample</tissue>
    </source>
</reference>
<dbReference type="KEGG" id="cvn:111124268"/>
<organism evidence="1 2">
    <name type="scientific">Crassostrea virginica</name>
    <name type="common">Eastern oyster</name>
    <dbReference type="NCBI Taxonomy" id="6565"/>
    <lineage>
        <taxon>Eukaryota</taxon>
        <taxon>Metazoa</taxon>
        <taxon>Spiralia</taxon>
        <taxon>Lophotrochozoa</taxon>
        <taxon>Mollusca</taxon>
        <taxon>Bivalvia</taxon>
        <taxon>Autobranchia</taxon>
        <taxon>Pteriomorphia</taxon>
        <taxon>Ostreida</taxon>
        <taxon>Ostreoidea</taxon>
        <taxon>Ostreidae</taxon>
        <taxon>Crassostrea</taxon>
    </lineage>
</organism>
<evidence type="ECO:0000313" key="2">
    <source>
        <dbReference type="RefSeq" id="XP_022322835.1"/>
    </source>
</evidence>
<keyword evidence="1" id="KW-1185">Reference proteome</keyword>
<reference evidence="1" key="1">
    <citation type="submission" date="2024-06" db="UniProtKB">
        <authorList>
            <consortium name="RefSeq"/>
        </authorList>
    </citation>
    <scope>NUCLEOTIDE SEQUENCE [LARGE SCALE GENOMIC DNA]</scope>
</reference>
<evidence type="ECO:0000313" key="1">
    <source>
        <dbReference type="Proteomes" id="UP000694844"/>
    </source>
</evidence>
<proteinExistence type="predicted"/>
<dbReference type="AlphaFoldDB" id="A0A8B8D588"/>
<dbReference type="GeneID" id="111124268"/>
<dbReference type="OrthoDB" id="6154451at2759"/>
<name>A0A8B8D588_CRAVI</name>
<protein>
    <submittedName>
        <fullName evidence="2">Uncharacterized protein LOC111124268</fullName>
    </submittedName>
</protein>
<dbReference type="PANTHER" id="PTHR16897">
    <property type="entry name" value="OS10G0105400 PROTEIN"/>
    <property type="match status" value="1"/>
</dbReference>
<accession>A0A8B8D588</accession>